<dbReference type="RefSeq" id="WP_050433624.1">
    <property type="nucleotide sequence ID" value="NZ_CP012159.1"/>
</dbReference>
<reference evidence="1 2" key="1">
    <citation type="submission" date="2015-07" db="EMBL/GenBank/DDBJ databases">
        <title>Genome analysis of myxobacterium Chondromyces crocatus Cm c5 reveals a high potential for natural compound synthesis and the genetic basis for the loss of fruiting body formation.</title>
        <authorList>
            <person name="Zaburannyi N."/>
            <person name="Bunk B."/>
            <person name="Maier J."/>
            <person name="Overmann J."/>
            <person name="Mueller R."/>
        </authorList>
    </citation>
    <scope>NUCLEOTIDE SEQUENCE [LARGE SCALE GENOMIC DNA]</scope>
    <source>
        <strain evidence="1 2">Cm c5</strain>
    </source>
</reference>
<dbReference type="KEGG" id="ccro:CMC5_061380"/>
<proteinExistence type="predicted"/>
<protein>
    <submittedName>
        <fullName evidence="1">Uncharacterized protein</fullName>
    </submittedName>
</protein>
<accession>A0A0K1EM75</accession>
<dbReference type="EMBL" id="CP012159">
    <property type="protein sequence ID" value="AKT41916.1"/>
    <property type="molecule type" value="Genomic_DNA"/>
</dbReference>
<name>A0A0K1EM75_CHOCO</name>
<sequence>MLQLGSASYYRSIMITAALGISAATGCVGSGDDLEDMEAAGSEESYAQGLDGEVGASDAAQAAVEGQAAVDDQESSVLEGGGGVPLFVSDAEITGVIRDFAQLQISHCNGATGRAIAGEVLGFANQMVNYYTGFLGRQGAICDQYSIVPIGGAQCDSFMGEINGLFGPVGLAGAAEFDRHYIGAQIGLHTRMLDLFDNHILSHCTNEALRGELTGLRWMTLRHLIQAQFIGCTLEGAGVDACAAQSYSAYGNLGAEYVGEYCP</sequence>
<organism evidence="1 2">
    <name type="scientific">Chondromyces crocatus</name>
    <dbReference type="NCBI Taxonomy" id="52"/>
    <lineage>
        <taxon>Bacteria</taxon>
        <taxon>Pseudomonadati</taxon>
        <taxon>Myxococcota</taxon>
        <taxon>Polyangia</taxon>
        <taxon>Polyangiales</taxon>
        <taxon>Polyangiaceae</taxon>
        <taxon>Chondromyces</taxon>
    </lineage>
</organism>
<gene>
    <name evidence="1" type="ORF">CMC5_061380</name>
</gene>
<evidence type="ECO:0000313" key="1">
    <source>
        <dbReference type="EMBL" id="AKT41916.1"/>
    </source>
</evidence>
<evidence type="ECO:0000313" key="2">
    <source>
        <dbReference type="Proteomes" id="UP000067626"/>
    </source>
</evidence>
<dbReference type="Proteomes" id="UP000067626">
    <property type="component" value="Chromosome"/>
</dbReference>
<dbReference type="AlphaFoldDB" id="A0A0K1EM75"/>
<keyword evidence="2" id="KW-1185">Reference proteome</keyword>